<dbReference type="RefSeq" id="WP_007793444.1">
    <property type="nucleotide sequence ID" value="NZ_FNXB01000022.1"/>
</dbReference>
<protein>
    <submittedName>
        <fullName evidence="1">Uncharacterized protein</fullName>
    </submittedName>
</protein>
<reference evidence="1" key="1">
    <citation type="submission" date="2016-10" db="EMBL/GenBank/DDBJ databases">
        <authorList>
            <person name="de Groot N.N."/>
        </authorList>
    </citation>
    <scope>NUCLEOTIDE SEQUENCE [LARGE SCALE GENOMIC DNA]</scope>
    <source>
        <strain evidence="1">CCBAU85039</strain>
    </source>
</reference>
<sequence length="42" mass="5112">MYYEWDEAKARRQYLVKFASVWLAAIALAFLPVWWLVQETTF</sequence>
<proteinExistence type="predicted"/>
<dbReference type="Proteomes" id="UP000183063">
    <property type="component" value="Unassembled WGS sequence"/>
</dbReference>
<keyword evidence="4" id="KW-1185">Reference proteome</keyword>
<reference evidence="2 4" key="3">
    <citation type="submission" date="2016-10" db="EMBL/GenBank/DDBJ databases">
        <authorList>
            <person name="Varghese N."/>
            <person name="Submissions S."/>
        </authorList>
    </citation>
    <scope>NUCLEOTIDE SEQUENCE [LARGE SCALE GENOMIC DNA]</scope>
    <source>
        <strain evidence="2 4">CGMCC 1.7071</strain>
    </source>
</reference>
<evidence type="ECO:0000313" key="2">
    <source>
        <dbReference type="EMBL" id="SEO58847.1"/>
    </source>
</evidence>
<reference evidence="3" key="2">
    <citation type="submission" date="2016-10" db="EMBL/GenBank/DDBJ databases">
        <authorList>
            <person name="Wibberg D."/>
        </authorList>
    </citation>
    <scope>NUCLEOTIDE SEQUENCE [LARGE SCALE GENOMIC DNA]</scope>
</reference>
<name>A0A1H8QXW8_9HYPH</name>
<dbReference type="Proteomes" id="UP000198939">
    <property type="component" value="Unassembled WGS sequence"/>
</dbReference>
<evidence type="ECO:0000313" key="3">
    <source>
        <dbReference type="Proteomes" id="UP000183063"/>
    </source>
</evidence>
<dbReference type="AlphaFoldDB" id="A0A1H8QXW8"/>
<accession>A0A1H8QXW8</accession>
<dbReference type="EMBL" id="FOCV01000020">
    <property type="protein sequence ID" value="SEO58847.1"/>
    <property type="molecule type" value="Genomic_DNA"/>
</dbReference>
<evidence type="ECO:0000313" key="1">
    <source>
        <dbReference type="EMBL" id="SEI06191.1"/>
    </source>
</evidence>
<organism evidence="1 3">
    <name type="scientific">Rhizobium tibeticum</name>
    <dbReference type="NCBI Taxonomy" id="501024"/>
    <lineage>
        <taxon>Bacteria</taxon>
        <taxon>Pseudomonadati</taxon>
        <taxon>Pseudomonadota</taxon>
        <taxon>Alphaproteobacteria</taxon>
        <taxon>Hyphomicrobiales</taxon>
        <taxon>Rhizobiaceae</taxon>
        <taxon>Rhizobium/Agrobacterium group</taxon>
        <taxon>Rhizobium</taxon>
    </lineage>
</organism>
<gene>
    <name evidence="1" type="ORF">RTCCBAU85039_4115</name>
    <name evidence="2" type="ORF">SAMN05216228_102024</name>
</gene>
<evidence type="ECO:0000313" key="4">
    <source>
        <dbReference type="Proteomes" id="UP000198939"/>
    </source>
</evidence>
<dbReference type="EMBL" id="FNXB01000022">
    <property type="protein sequence ID" value="SEI06191.1"/>
    <property type="molecule type" value="Genomic_DNA"/>
</dbReference>